<feature type="compositionally biased region" description="Acidic residues" evidence="4">
    <location>
        <begin position="186"/>
        <end position="201"/>
    </location>
</feature>
<dbReference type="FunFam" id="2.60.40.10:FF:000032">
    <property type="entry name" value="palladin isoform X1"/>
    <property type="match status" value="1"/>
</dbReference>
<evidence type="ECO:0000256" key="4">
    <source>
        <dbReference type="SAM" id="MobiDB-lite"/>
    </source>
</evidence>
<feature type="region of interest" description="Disordered" evidence="4">
    <location>
        <begin position="586"/>
        <end position="632"/>
    </location>
</feature>
<dbReference type="GeneID" id="108665506"/>
<evidence type="ECO:0000256" key="1">
    <source>
        <dbReference type="ARBA" id="ARBA00022737"/>
    </source>
</evidence>
<dbReference type="Pfam" id="PF00041">
    <property type="entry name" value="fn3"/>
    <property type="match status" value="2"/>
</dbReference>
<dbReference type="KEGG" id="hazt:108665506"/>
<keyword evidence="5" id="KW-0472">Membrane</keyword>
<feature type="compositionally biased region" description="Basic and acidic residues" evidence="4">
    <location>
        <begin position="754"/>
        <end position="766"/>
    </location>
</feature>
<name>A0A979FQ44_HYAAZ</name>
<keyword evidence="8" id="KW-1185">Reference proteome</keyword>
<dbReference type="PANTHER" id="PTHR44170">
    <property type="entry name" value="PROTEIN SIDEKICK"/>
    <property type="match status" value="1"/>
</dbReference>
<keyword evidence="1" id="KW-0677">Repeat</keyword>
<keyword evidence="2" id="KW-1015">Disulfide bond</keyword>
<evidence type="ECO:0000256" key="2">
    <source>
        <dbReference type="ARBA" id="ARBA00023157"/>
    </source>
</evidence>
<evidence type="ECO:0000259" key="7">
    <source>
        <dbReference type="PROSITE" id="PS50853"/>
    </source>
</evidence>
<dbReference type="InterPro" id="IPR036179">
    <property type="entry name" value="Ig-like_dom_sf"/>
</dbReference>
<dbReference type="InterPro" id="IPR013098">
    <property type="entry name" value="Ig_I-set"/>
</dbReference>
<dbReference type="SUPFAM" id="SSF48726">
    <property type="entry name" value="Immunoglobulin"/>
    <property type="match status" value="4"/>
</dbReference>
<evidence type="ECO:0000256" key="5">
    <source>
        <dbReference type="SAM" id="Phobius"/>
    </source>
</evidence>
<feature type="transmembrane region" description="Helical" evidence="5">
    <location>
        <begin position="128"/>
        <end position="148"/>
    </location>
</feature>
<feature type="compositionally biased region" description="Low complexity" evidence="4">
    <location>
        <begin position="815"/>
        <end position="834"/>
    </location>
</feature>
<dbReference type="Gene3D" id="2.60.40.10">
    <property type="entry name" value="Immunoglobulins"/>
    <property type="match status" value="10"/>
</dbReference>
<dbReference type="SUPFAM" id="SSF49265">
    <property type="entry name" value="Fibronectin type III"/>
    <property type="match status" value="4"/>
</dbReference>
<sequence length="1222" mass="131960">MAHPCLHVRKSPSRPGPLPLMGPGIPNETFLHKSNNFCDTVTVKRKKAFNSLNGMNKPKRYYRRDEPKDRSLGVPRTFGLFGDNESREGLLMKQERRRSLSSVHTSSSCHHESSLNVIYYNKAGVSMACLLLFVLLLAAAAAAQGVYLRQQPQALTVRKGAPAWLHCRASLSPGPGPTRGPGPHGDDEDFFDPLLEDEDPEYPLQEGDDPHHPLQEGDDEAGITYQWLKDGQLLPPDARRRVLGNGTLILEAVSSSRQELTDEGSYQCQATSAAGTVLSVPARLSIARILTDGLSKFTRGPEDMQAYEGEKAYFACSLGGSDLPHAGGDEGLTVSWHRDDAPLLLDSRMTVLPSGSLEISNLQLADAATYHCHVSHMGKTKVSDVARLTVTPGGARRPPSRPSFIARPASQVVAAGASVSLDCAANGHPPPAVQWLKDGATLDLQDLDSRAVLVGPTWGLQLREARESDAGAYMCRASNGLDSEDAVAHLSVRVPPHVVTGPPAVVVAREREDALVRCTITGVPRPLVAWYKNAELITPSEYFQQVPDEGLKILGVVQGDAGMYQCFGTSVAGTVQATTRLLVHPAGTADNNSDNNDSDDNSNINSVAAADVDSSNRSGKASNNSSVPGAPREVRALSTSNRHLTLTWRPPLLGASYVTRYIVTYRSVQSPSLLLKNGGVEVTRWNCPSHLVGPASPPLEVSTRPDLDLPTAPTNLTVTPTSPTALLVTWAPPAPVGHDSPLTAYKLMTMGVNRHGEGDAPREEVGRTYSAAPTSPPSNPRLEPASSRSLILRWEPPPLEHQNGVITGPSSPDKPTCCHTTHTHPFNTPTHPNTGTSPFPKWVSRPPHPSSTLQHNLMSALTVNGSGPWTPWLYGQTYASDLDETTVPGTPTGLVANAKSSSVSVRWEAPSSPGGGALVRGYTVGWGRGIPDVYTKIVDATKRRYTIEHLEDKPVYEQVRGDGQPVYEQVRGDGQPVYEQVNTRPPDPDPPHRLRTPLALKAEVMTAYSVALSWTDTALNDNQFVGDRGYYTVRYTSYASASSSSPRYKYMNVSDVTCLIDNLKPATMYEFTVKAVRGNRDSRWSLVATNTTLEAKPSSPPRDVTVVTIRNQPSTVVVNWQPPRHANGRITGYLILYTTDPSLPWGVEQVEGDRLSHTLTPLTPHTTYHYKLQARNAKGHSPFTPVANFTTLMAAAATAPDGGSLFSGWSSVVVVAVVVAVV</sequence>
<evidence type="ECO:0000256" key="3">
    <source>
        <dbReference type="ARBA" id="ARBA00023319"/>
    </source>
</evidence>
<feature type="region of interest" description="Disordered" evidence="4">
    <location>
        <begin position="753"/>
        <end position="786"/>
    </location>
</feature>
<feature type="domain" description="Ig-like" evidence="6">
    <location>
        <begin position="496"/>
        <end position="583"/>
    </location>
</feature>
<dbReference type="SMART" id="SM00409">
    <property type="entry name" value="IG"/>
    <property type="match status" value="4"/>
</dbReference>
<proteinExistence type="predicted"/>
<dbReference type="InterPro" id="IPR036116">
    <property type="entry name" value="FN3_sf"/>
</dbReference>
<dbReference type="Pfam" id="PF07679">
    <property type="entry name" value="I-set"/>
    <property type="match status" value="3"/>
</dbReference>
<dbReference type="OMA" id="ECMEMRE"/>
<keyword evidence="5" id="KW-1133">Transmembrane helix</keyword>
<dbReference type="AlphaFoldDB" id="A0A979FQ44"/>
<dbReference type="OrthoDB" id="114660at2759"/>
<feature type="region of interest" description="Disordered" evidence="4">
    <location>
        <begin position="798"/>
        <end position="834"/>
    </location>
</feature>
<dbReference type="GO" id="GO:0009653">
    <property type="term" value="P:anatomical structure morphogenesis"/>
    <property type="evidence" value="ECO:0007669"/>
    <property type="project" value="UniProtKB-ARBA"/>
</dbReference>
<dbReference type="GO" id="GO:0030154">
    <property type="term" value="P:cell differentiation"/>
    <property type="evidence" value="ECO:0007669"/>
    <property type="project" value="UniProtKB-ARBA"/>
</dbReference>
<gene>
    <name evidence="9" type="primary">LOC108665506</name>
</gene>
<dbReference type="InterPro" id="IPR003598">
    <property type="entry name" value="Ig_sub2"/>
</dbReference>
<dbReference type="SMART" id="SM00060">
    <property type="entry name" value="FN3"/>
    <property type="match status" value="5"/>
</dbReference>
<evidence type="ECO:0000313" key="8">
    <source>
        <dbReference type="Proteomes" id="UP000694843"/>
    </source>
</evidence>
<organism evidence="8 9">
    <name type="scientific">Hyalella azteca</name>
    <name type="common">Amphipod</name>
    <dbReference type="NCBI Taxonomy" id="294128"/>
    <lineage>
        <taxon>Eukaryota</taxon>
        <taxon>Metazoa</taxon>
        <taxon>Ecdysozoa</taxon>
        <taxon>Arthropoda</taxon>
        <taxon>Crustacea</taxon>
        <taxon>Multicrustacea</taxon>
        <taxon>Malacostraca</taxon>
        <taxon>Eumalacostraca</taxon>
        <taxon>Peracarida</taxon>
        <taxon>Amphipoda</taxon>
        <taxon>Senticaudata</taxon>
        <taxon>Talitrida</taxon>
        <taxon>Talitroidea</taxon>
        <taxon>Hyalellidae</taxon>
        <taxon>Hyalella</taxon>
    </lineage>
</organism>
<dbReference type="InterPro" id="IPR003961">
    <property type="entry name" value="FN3_dom"/>
</dbReference>
<feature type="domain" description="Ig-like" evidence="6">
    <location>
        <begin position="402"/>
        <end position="491"/>
    </location>
</feature>
<dbReference type="Proteomes" id="UP000694843">
    <property type="component" value="Unplaced"/>
</dbReference>
<dbReference type="InterPro" id="IPR003599">
    <property type="entry name" value="Ig_sub"/>
</dbReference>
<keyword evidence="3" id="KW-0393">Immunoglobulin domain</keyword>
<evidence type="ECO:0000313" key="9">
    <source>
        <dbReference type="RefSeq" id="XP_047738305.1"/>
    </source>
</evidence>
<dbReference type="PROSITE" id="PS50853">
    <property type="entry name" value="FN3"/>
    <property type="match status" value="5"/>
</dbReference>
<protein>
    <submittedName>
        <fullName evidence="9">Neogenin</fullName>
    </submittedName>
</protein>
<reference evidence="9" key="1">
    <citation type="submission" date="2025-08" db="UniProtKB">
        <authorList>
            <consortium name="RefSeq"/>
        </authorList>
    </citation>
    <scope>IDENTIFICATION</scope>
</reference>
<feature type="compositionally biased region" description="Low complexity" evidence="4">
    <location>
        <begin position="589"/>
        <end position="611"/>
    </location>
</feature>
<feature type="domain" description="Fibronectin type-III" evidence="7">
    <location>
        <begin position="776"/>
        <end position="880"/>
    </location>
</feature>
<dbReference type="CDD" id="cd00063">
    <property type="entry name" value="FN3"/>
    <property type="match status" value="5"/>
</dbReference>
<dbReference type="RefSeq" id="XP_047738305.1">
    <property type="nucleotide sequence ID" value="XM_047882349.1"/>
</dbReference>
<dbReference type="PANTHER" id="PTHR44170:SF54">
    <property type="entry name" value="FI24025P1"/>
    <property type="match status" value="1"/>
</dbReference>
<dbReference type="PROSITE" id="PS50835">
    <property type="entry name" value="IG_LIKE"/>
    <property type="match status" value="4"/>
</dbReference>
<evidence type="ECO:0000259" key="6">
    <source>
        <dbReference type="PROSITE" id="PS50835"/>
    </source>
</evidence>
<feature type="domain" description="Ig-like" evidence="6">
    <location>
        <begin position="281"/>
        <end position="389"/>
    </location>
</feature>
<feature type="compositionally biased region" description="Polar residues" evidence="4">
    <location>
        <begin position="613"/>
        <end position="627"/>
    </location>
</feature>
<dbReference type="InterPro" id="IPR013783">
    <property type="entry name" value="Ig-like_fold"/>
</dbReference>
<keyword evidence="5" id="KW-0812">Transmembrane</keyword>
<feature type="domain" description="Fibronectin type-III" evidence="7">
    <location>
        <begin position="887"/>
        <end position="986"/>
    </location>
</feature>
<dbReference type="GO" id="GO:0098609">
    <property type="term" value="P:cell-cell adhesion"/>
    <property type="evidence" value="ECO:0007669"/>
    <property type="project" value="TreeGrafter"/>
</dbReference>
<feature type="domain" description="Fibronectin type-III" evidence="7">
    <location>
        <begin position="630"/>
        <end position="724"/>
    </location>
</feature>
<feature type="non-terminal residue" evidence="9">
    <location>
        <position position="1222"/>
    </location>
</feature>
<accession>A0A979FQ44</accession>
<feature type="domain" description="Fibronectin type-III" evidence="7">
    <location>
        <begin position="1100"/>
        <end position="1194"/>
    </location>
</feature>
<dbReference type="SMART" id="SM00408">
    <property type="entry name" value="IGc2"/>
    <property type="match status" value="4"/>
</dbReference>
<feature type="domain" description="Fibronectin type-III" evidence="7">
    <location>
        <begin position="996"/>
        <end position="1095"/>
    </location>
</feature>
<dbReference type="InterPro" id="IPR007110">
    <property type="entry name" value="Ig-like_dom"/>
</dbReference>
<feature type="region of interest" description="Disordered" evidence="4">
    <location>
        <begin position="168"/>
        <end position="218"/>
    </location>
</feature>
<feature type="domain" description="Ig-like" evidence="6">
    <location>
        <begin position="223"/>
        <end position="279"/>
    </location>
</feature>